<dbReference type="InterPro" id="IPR004358">
    <property type="entry name" value="Sig_transdc_His_kin-like_C"/>
</dbReference>
<sequence length="639" mass="72034">MRARRLLLIDYNPDDIMLVTRALRKQSGWQYEIDLAYTSEEGIRAAAAKRYDCILTDYNFPGISGMELYIRLASCCPATPIIVLTGQVDQAIAARLIKQGAQDYINKGAMSSEKLHQLICDAIAGKNNDVNSAAPGKEEYDVLVVDDNEDDVEFYIRGLSKLDPGYRFSHVNSGQAALKVIDMRPPDCVLLDYCLPGANGLDVLNRILMLRPHLPVIILTGQGSETIAVESIKRGAENYMVKAQFSPELLHRNIREAVSLKRLENALAAKEHELETKNRELNKTNAFLDMVLDIMPGYFFVKDENFKLLRANAQFIALYPDKSKDKIIGYTTVEDYTEEDARAFLENDCLAFKHGKHETNETILFPNGEQRTLFTQKKRFTDEDGQHFLMGIASDVTEREALISQLQKSNADLEEFAYIASHDLKSPLNGIRKLVSWIHDDYREQLPAEVQEYFSLINSRAERMARLLEDLLEYSRIGSRLTAPETIQLHDMVADVHQINDGHANFTVHVPQVEVVMPRIGLQIVLVNLLSNTIKHHDTGKGHIRLLLNQAPGGYQLEYKDDGPGIAAQYHHKVFNMFQTLRPRDEVEGSGMGLAVVKKVVEHYQGHICLNNCADGVHFSIFWPYSTTEGAARENGNGI</sequence>
<dbReference type="PANTHER" id="PTHR43547">
    <property type="entry name" value="TWO-COMPONENT HISTIDINE KINASE"/>
    <property type="match status" value="1"/>
</dbReference>
<dbReference type="InterPro" id="IPR036097">
    <property type="entry name" value="HisK_dim/P_sf"/>
</dbReference>
<dbReference type="SMART" id="SM00448">
    <property type="entry name" value="REC"/>
    <property type="match status" value="2"/>
</dbReference>
<accession>A0A346NPE0</accession>
<dbReference type="Gene3D" id="3.30.565.10">
    <property type="entry name" value="Histidine kinase-like ATPase, C-terminal domain"/>
    <property type="match status" value="1"/>
</dbReference>
<evidence type="ECO:0000256" key="1">
    <source>
        <dbReference type="ARBA" id="ARBA00000085"/>
    </source>
</evidence>
<dbReference type="PROSITE" id="PS50113">
    <property type="entry name" value="PAC"/>
    <property type="match status" value="1"/>
</dbReference>
<proteinExistence type="predicted"/>
<comment type="catalytic activity">
    <reaction evidence="1">
        <text>ATP + protein L-histidine = ADP + protein N-phospho-L-histidine.</text>
        <dbReference type="EC" id="2.7.13.3"/>
    </reaction>
</comment>
<gene>
    <name evidence="8" type="ORF">D0Y50_14175</name>
</gene>
<dbReference type="EC" id="2.7.13.3" evidence="2"/>
<dbReference type="PANTHER" id="PTHR43547:SF2">
    <property type="entry name" value="HYBRID SIGNAL TRANSDUCTION HISTIDINE KINASE C"/>
    <property type="match status" value="1"/>
</dbReference>
<dbReference type="GO" id="GO:0000155">
    <property type="term" value="F:phosphorelay sensor kinase activity"/>
    <property type="evidence" value="ECO:0007669"/>
    <property type="project" value="InterPro"/>
</dbReference>
<dbReference type="Gene3D" id="1.10.287.130">
    <property type="match status" value="1"/>
</dbReference>
<dbReference type="InterPro" id="IPR000700">
    <property type="entry name" value="PAS-assoc_C"/>
</dbReference>
<dbReference type="PROSITE" id="PS50110">
    <property type="entry name" value="RESPONSE_REGULATORY"/>
    <property type="match status" value="2"/>
</dbReference>
<dbReference type="InterPro" id="IPR003594">
    <property type="entry name" value="HATPase_dom"/>
</dbReference>
<dbReference type="SUPFAM" id="SSF55785">
    <property type="entry name" value="PYP-like sensor domain (PAS domain)"/>
    <property type="match status" value="1"/>
</dbReference>
<dbReference type="SUPFAM" id="SSF52172">
    <property type="entry name" value="CheY-like"/>
    <property type="match status" value="2"/>
</dbReference>
<dbReference type="Pfam" id="PF02518">
    <property type="entry name" value="HATPase_c"/>
    <property type="match status" value="1"/>
</dbReference>
<evidence type="ECO:0000256" key="4">
    <source>
        <dbReference type="PROSITE-ProRule" id="PRU00169"/>
    </source>
</evidence>
<keyword evidence="9" id="KW-1185">Reference proteome</keyword>
<dbReference type="AlphaFoldDB" id="A0A346NPE0"/>
<dbReference type="InterPro" id="IPR035965">
    <property type="entry name" value="PAS-like_dom_sf"/>
</dbReference>
<feature type="domain" description="Response regulatory" evidence="6">
    <location>
        <begin position="141"/>
        <end position="257"/>
    </location>
</feature>
<dbReference type="SMART" id="SM00387">
    <property type="entry name" value="HATPase_c"/>
    <property type="match status" value="1"/>
</dbReference>
<dbReference type="SUPFAM" id="SSF47384">
    <property type="entry name" value="Homodimeric domain of signal transducing histidine kinase"/>
    <property type="match status" value="1"/>
</dbReference>
<dbReference type="InterPro" id="IPR003661">
    <property type="entry name" value="HisK_dim/P_dom"/>
</dbReference>
<evidence type="ECO:0000259" key="5">
    <source>
        <dbReference type="PROSITE" id="PS50109"/>
    </source>
</evidence>
<dbReference type="InterPro" id="IPR001789">
    <property type="entry name" value="Sig_transdc_resp-reg_receiver"/>
</dbReference>
<name>A0A346NPE0_9ALTE</name>
<organism evidence="8 9">
    <name type="scientific">Salinimonas sediminis</name>
    <dbReference type="NCBI Taxonomy" id="2303538"/>
    <lineage>
        <taxon>Bacteria</taxon>
        <taxon>Pseudomonadati</taxon>
        <taxon>Pseudomonadota</taxon>
        <taxon>Gammaproteobacteria</taxon>
        <taxon>Alteromonadales</taxon>
        <taxon>Alteromonadaceae</taxon>
        <taxon>Alteromonas/Salinimonas group</taxon>
        <taxon>Salinimonas</taxon>
    </lineage>
</organism>
<keyword evidence="3 4" id="KW-0597">Phosphoprotein</keyword>
<dbReference type="Proteomes" id="UP000262073">
    <property type="component" value="Chromosome"/>
</dbReference>
<dbReference type="Pfam" id="PF00512">
    <property type="entry name" value="HisKA"/>
    <property type="match status" value="1"/>
</dbReference>
<dbReference type="PROSITE" id="PS50109">
    <property type="entry name" value="HIS_KIN"/>
    <property type="match status" value="1"/>
</dbReference>
<feature type="modified residue" description="4-aspartylphosphate" evidence="4">
    <location>
        <position position="57"/>
    </location>
</feature>
<dbReference type="KEGG" id="salm:D0Y50_14175"/>
<dbReference type="EMBL" id="CP031769">
    <property type="protein sequence ID" value="AXR07397.1"/>
    <property type="molecule type" value="Genomic_DNA"/>
</dbReference>
<dbReference type="InterPro" id="IPR013656">
    <property type="entry name" value="PAS_4"/>
</dbReference>
<dbReference type="Pfam" id="PF00072">
    <property type="entry name" value="Response_reg"/>
    <property type="match status" value="2"/>
</dbReference>
<dbReference type="InterPro" id="IPR005467">
    <property type="entry name" value="His_kinase_dom"/>
</dbReference>
<dbReference type="CDD" id="cd00156">
    <property type="entry name" value="REC"/>
    <property type="match status" value="2"/>
</dbReference>
<evidence type="ECO:0000259" key="6">
    <source>
        <dbReference type="PROSITE" id="PS50110"/>
    </source>
</evidence>
<feature type="domain" description="PAC" evidence="7">
    <location>
        <begin position="357"/>
        <end position="408"/>
    </location>
</feature>
<reference evidence="8 9" key="1">
    <citation type="submission" date="2018-08" db="EMBL/GenBank/DDBJ databases">
        <title>Salinimonas sediminis sp. nov., a piezophilic bacterium isolated from a deep-sea sediment sample from the New Britain Trench.</title>
        <authorList>
            <person name="Cao J."/>
        </authorList>
    </citation>
    <scope>NUCLEOTIDE SEQUENCE [LARGE SCALE GENOMIC DNA]</scope>
    <source>
        <strain evidence="8 9">N102</strain>
    </source>
</reference>
<dbReference type="Pfam" id="PF08448">
    <property type="entry name" value="PAS_4"/>
    <property type="match status" value="1"/>
</dbReference>
<protein>
    <recommendedName>
        <fullName evidence="2">histidine kinase</fullName>
        <ecNumber evidence="2">2.7.13.3</ecNumber>
    </recommendedName>
</protein>
<dbReference type="SUPFAM" id="SSF55874">
    <property type="entry name" value="ATPase domain of HSP90 chaperone/DNA topoisomerase II/histidine kinase"/>
    <property type="match status" value="1"/>
</dbReference>
<dbReference type="CDD" id="cd00082">
    <property type="entry name" value="HisKA"/>
    <property type="match status" value="1"/>
</dbReference>
<dbReference type="InterPro" id="IPR011006">
    <property type="entry name" value="CheY-like_superfamily"/>
</dbReference>
<feature type="domain" description="Response regulatory" evidence="6">
    <location>
        <begin position="5"/>
        <end position="122"/>
    </location>
</feature>
<dbReference type="RefSeq" id="WP_117317519.1">
    <property type="nucleotide sequence ID" value="NZ_CP031769.1"/>
</dbReference>
<dbReference type="OrthoDB" id="9813151at2"/>
<dbReference type="Gene3D" id="3.40.50.2300">
    <property type="match status" value="2"/>
</dbReference>
<evidence type="ECO:0000313" key="8">
    <source>
        <dbReference type="EMBL" id="AXR07397.1"/>
    </source>
</evidence>
<evidence type="ECO:0000256" key="3">
    <source>
        <dbReference type="ARBA" id="ARBA00022553"/>
    </source>
</evidence>
<evidence type="ECO:0000313" key="9">
    <source>
        <dbReference type="Proteomes" id="UP000262073"/>
    </source>
</evidence>
<dbReference type="SMART" id="SM00388">
    <property type="entry name" value="HisKA"/>
    <property type="match status" value="1"/>
</dbReference>
<dbReference type="PRINTS" id="PR00344">
    <property type="entry name" value="BCTRLSENSOR"/>
</dbReference>
<evidence type="ECO:0000256" key="2">
    <source>
        <dbReference type="ARBA" id="ARBA00012438"/>
    </source>
</evidence>
<dbReference type="Gene3D" id="3.30.450.20">
    <property type="entry name" value="PAS domain"/>
    <property type="match status" value="1"/>
</dbReference>
<evidence type="ECO:0000259" key="7">
    <source>
        <dbReference type="PROSITE" id="PS50113"/>
    </source>
</evidence>
<feature type="domain" description="Histidine kinase" evidence="5">
    <location>
        <begin position="419"/>
        <end position="627"/>
    </location>
</feature>
<feature type="modified residue" description="4-aspartylphosphate" evidence="4">
    <location>
        <position position="192"/>
    </location>
</feature>
<dbReference type="InterPro" id="IPR036890">
    <property type="entry name" value="HATPase_C_sf"/>
</dbReference>